<feature type="transmembrane region" description="Helical" evidence="19">
    <location>
        <begin position="107"/>
        <end position="128"/>
    </location>
</feature>
<proteinExistence type="inferred from homology"/>
<dbReference type="KEGG" id="clk:CGC53_02540"/>
<name>A0A250FBE2_9FLAO</name>
<dbReference type="GO" id="GO:0004605">
    <property type="term" value="F:phosphatidate cytidylyltransferase activity"/>
    <property type="evidence" value="ECO:0007669"/>
    <property type="project" value="UniProtKB-EC"/>
</dbReference>
<evidence type="ECO:0000256" key="19">
    <source>
        <dbReference type="SAM" id="Phobius"/>
    </source>
</evidence>
<evidence type="ECO:0000256" key="6">
    <source>
        <dbReference type="ARBA" id="ARBA00012487"/>
    </source>
</evidence>
<gene>
    <name evidence="21" type="ORF">C8P65_101578</name>
    <name evidence="20" type="ORF">CGC53_02540</name>
</gene>
<evidence type="ECO:0000256" key="14">
    <source>
        <dbReference type="ARBA" id="ARBA00023098"/>
    </source>
</evidence>
<comment type="subcellular location">
    <subcellularLocation>
        <location evidence="2">Cell membrane</location>
        <topology evidence="2">Multi-pass membrane protein</topology>
    </subcellularLocation>
</comment>
<evidence type="ECO:0000256" key="8">
    <source>
        <dbReference type="ARBA" id="ARBA00022475"/>
    </source>
</evidence>
<dbReference type="EC" id="2.7.7.41" evidence="6 18"/>
<keyword evidence="11 18" id="KW-0812">Transmembrane</keyword>
<feature type="transmembrane region" description="Helical" evidence="19">
    <location>
        <begin position="53"/>
        <end position="69"/>
    </location>
</feature>
<comment type="similarity">
    <text evidence="5 18">Belongs to the CDS family.</text>
</comment>
<dbReference type="PANTHER" id="PTHR46382">
    <property type="entry name" value="PHOSPHATIDATE CYTIDYLYLTRANSFERASE"/>
    <property type="match status" value="1"/>
</dbReference>
<keyword evidence="9" id="KW-0444">Lipid biosynthesis</keyword>
<evidence type="ECO:0000256" key="10">
    <source>
        <dbReference type="ARBA" id="ARBA00022679"/>
    </source>
</evidence>
<evidence type="ECO:0000256" key="4">
    <source>
        <dbReference type="ARBA" id="ARBA00005189"/>
    </source>
</evidence>
<feature type="transmembrane region" description="Helical" evidence="19">
    <location>
        <begin position="148"/>
        <end position="169"/>
    </location>
</feature>
<evidence type="ECO:0000256" key="13">
    <source>
        <dbReference type="ARBA" id="ARBA00022989"/>
    </source>
</evidence>
<keyword evidence="14" id="KW-0443">Lipid metabolism</keyword>
<comment type="pathway">
    <text evidence="3 18">Phospholipid metabolism; CDP-diacylglycerol biosynthesis; CDP-diacylglycerol from sn-glycerol 3-phosphate: step 3/3.</text>
</comment>
<evidence type="ECO:0000313" key="23">
    <source>
        <dbReference type="Proteomes" id="UP000243985"/>
    </source>
</evidence>
<evidence type="ECO:0000256" key="17">
    <source>
        <dbReference type="ARBA" id="ARBA00023264"/>
    </source>
</evidence>
<evidence type="ECO:0000256" key="15">
    <source>
        <dbReference type="ARBA" id="ARBA00023136"/>
    </source>
</evidence>
<evidence type="ECO:0000256" key="3">
    <source>
        <dbReference type="ARBA" id="ARBA00005119"/>
    </source>
</evidence>
<keyword evidence="22" id="KW-1185">Reference proteome</keyword>
<comment type="catalytic activity">
    <reaction evidence="1 18">
        <text>a 1,2-diacyl-sn-glycero-3-phosphate + CTP + H(+) = a CDP-1,2-diacyl-sn-glycerol + diphosphate</text>
        <dbReference type="Rhea" id="RHEA:16229"/>
        <dbReference type="ChEBI" id="CHEBI:15378"/>
        <dbReference type="ChEBI" id="CHEBI:33019"/>
        <dbReference type="ChEBI" id="CHEBI:37563"/>
        <dbReference type="ChEBI" id="CHEBI:58332"/>
        <dbReference type="ChEBI" id="CHEBI:58608"/>
        <dbReference type="EC" id="2.7.7.41"/>
    </reaction>
</comment>
<keyword evidence="10 18" id="KW-0808">Transferase</keyword>
<reference evidence="22" key="2">
    <citation type="submission" date="2017-06" db="EMBL/GenBank/DDBJ databases">
        <title>Capnocytophaga spp. assemblies.</title>
        <authorList>
            <person name="Gulvik C.A."/>
        </authorList>
    </citation>
    <scope>NUCLEOTIDE SEQUENCE [LARGE SCALE GENOMIC DNA]</scope>
    <source>
        <strain evidence="22">H6253</strain>
    </source>
</reference>
<sequence>MNELFKRTITGFIYIFLLLSAIMLNADAFDFLFLSFGIICLFEFKRLIWLKELHIFLLFLFAWWLFIHLKLSDFSIYMLLLATLLTNISLILSLFNEKTPLRKQHNNTKLLISLLYIGGGCIFVPLIYRHEDNPNPNYFFQNFFNNESQITMIGLLCIIWASDTFAYLTGKAFGKHKLFERISPKKTIEGFLGGLVGAVIISILIDIYSVRPMWQWIILAVVLVVTGTIGDLVESSFKRAAKVKDSGTILPGHGGLLDRLDSLLFASPFAYLTLVIFELFM</sequence>
<evidence type="ECO:0000256" key="7">
    <source>
        <dbReference type="ARBA" id="ARBA00019373"/>
    </source>
</evidence>
<keyword evidence="12 18" id="KW-0548">Nucleotidyltransferase</keyword>
<dbReference type="GeneID" id="84579975"/>
<dbReference type="EMBL" id="QBKG01000001">
    <property type="protein sequence ID" value="PTX08906.1"/>
    <property type="molecule type" value="Genomic_DNA"/>
</dbReference>
<keyword evidence="15 19" id="KW-0472">Membrane</keyword>
<evidence type="ECO:0000256" key="1">
    <source>
        <dbReference type="ARBA" id="ARBA00001698"/>
    </source>
</evidence>
<dbReference type="Proteomes" id="UP000217276">
    <property type="component" value="Chromosome"/>
</dbReference>
<feature type="transmembrane region" description="Helical" evidence="19">
    <location>
        <begin position="12"/>
        <end position="41"/>
    </location>
</feature>
<reference evidence="20" key="1">
    <citation type="journal article" date="2017" name="Genome Announc.">
        <title>Twelve Complete Reference Genomes of Clinical Isolates in the Capnocytophaga Genus.</title>
        <authorList>
            <person name="Villarma A."/>
            <person name="Gulvik C.A."/>
            <person name="Rowe L.A."/>
            <person name="Sheth M."/>
            <person name="Juieng P."/>
            <person name="Nicholson A.C."/>
            <person name="Loparev V.N."/>
            <person name="McQuiston J.R."/>
        </authorList>
    </citation>
    <scope>NUCLEOTIDE SEQUENCE</scope>
    <source>
        <strain evidence="20">H6253</strain>
    </source>
</reference>
<keyword evidence="17" id="KW-1208">Phospholipid metabolism</keyword>
<comment type="pathway">
    <text evidence="4">Lipid metabolism.</text>
</comment>
<dbReference type="AlphaFoldDB" id="A0A250FBE2"/>
<evidence type="ECO:0000256" key="2">
    <source>
        <dbReference type="ARBA" id="ARBA00004651"/>
    </source>
</evidence>
<dbReference type="RefSeq" id="WP_095913191.1">
    <property type="nucleotide sequence ID" value="NZ_CAUQXY010000043.1"/>
</dbReference>
<evidence type="ECO:0000256" key="11">
    <source>
        <dbReference type="ARBA" id="ARBA00022692"/>
    </source>
</evidence>
<keyword evidence="16" id="KW-0594">Phospholipid biosynthesis</keyword>
<keyword evidence="8" id="KW-1003">Cell membrane</keyword>
<feature type="transmembrane region" description="Helical" evidence="19">
    <location>
        <begin position="214"/>
        <end position="233"/>
    </location>
</feature>
<feature type="transmembrane region" description="Helical" evidence="19">
    <location>
        <begin position="190"/>
        <end position="208"/>
    </location>
</feature>
<evidence type="ECO:0000256" key="16">
    <source>
        <dbReference type="ARBA" id="ARBA00023209"/>
    </source>
</evidence>
<dbReference type="UniPathway" id="UPA00557">
    <property type="reaction ID" value="UER00614"/>
</dbReference>
<dbReference type="PROSITE" id="PS01315">
    <property type="entry name" value="CDS"/>
    <property type="match status" value="1"/>
</dbReference>
<dbReference type="PANTHER" id="PTHR46382:SF1">
    <property type="entry name" value="PHOSPHATIDATE CYTIDYLYLTRANSFERASE"/>
    <property type="match status" value="1"/>
</dbReference>
<evidence type="ECO:0000313" key="22">
    <source>
        <dbReference type="Proteomes" id="UP000217276"/>
    </source>
</evidence>
<dbReference type="Pfam" id="PF01148">
    <property type="entry name" value="CTP_transf_1"/>
    <property type="match status" value="1"/>
</dbReference>
<protein>
    <recommendedName>
        <fullName evidence="7 18">Phosphatidate cytidylyltransferase</fullName>
        <ecNumber evidence="6 18">2.7.7.41</ecNumber>
    </recommendedName>
</protein>
<organism evidence="20 22">
    <name type="scientific">Capnocytophaga leadbetteri</name>
    <dbReference type="NCBI Taxonomy" id="327575"/>
    <lineage>
        <taxon>Bacteria</taxon>
        <taxon>Pseudomonadati</taxon>
        <taxon>Bacteroidota</taxon>
        <taxon>Flavobacteriia</taxon>
        <taxon>Flavobacteriales</taxon>
        <taxon>Flavobacteriaceae</taxon>
        <taxon>Capnocytophaga</taxon>
    </lineage>
</organism>
<evidence type="ECO:0000256" key="5">
    <source>
        <dbReference type="ARBA" id="ARBA00010185"/>
    </source>
</evidence>
<evidence type="ECO:0000256" key="9">
    <source>
        <dbReference type="ARBA" id="ARBA00022516"/>
    </source>
</evidence>
<dbReference type="Proteomes" id="UP000243985">
    <property type="component" value="Unassembled WGS sequence"/>
</dbReference>
<keyword evidence="13 19" id="KW-1133">Transmembrane helix</keyword>
<evidence type="ECO:0000313" key="20">
    <source>
        <dbReference type="EMBL" id="ATA81306.1"/>
    </source>
</evidence>
<dbReference type="GO" id="GO:0016024">
    <property type="term" value="P:CDP-diacylglycerol biosynthetic process"/>
    <property type="evidence" value="ECO:0007669"/>
    <property type="project" value="UniProtKB-UniPathway"/>
</dbReference>
<accession>A0A250FBE2</accession>
<dbReference type="EMBL" id="CP022384">
    <property type="protein sequence ID" value="ATA81306.1"/>
    <property type="molecule type" value="Genomic_DNA"/>
</dbReference>
<evidence type="ECO:0000256" key="18">
    <source>
        <dbReference type="RuleBase" id="RU003938"/>
    </source>
</evidence>
<reference evidence="21 23" key="3">
    <citation type="submission" date="2018-04" db="EMBL/GenBank/DDBJ databases">
        <title>Genomic Encyclopedia of Archaeal and Bacterial Type Strains, Phase II (KMG-II): from individual species to whole genera.</title>
        <authorList>
            <person name="Goeker M."/>
        </authorList>
    </citation>
    <scope>NUCLEOTIDE SEQUENCE [LARGE SCALE GENOMIC DNA]</scope>
    <source>
        <strain evidence="21 23">DSM 22902</strain>
    </source>
</reference>
<feature type="transmembrane region" description="Helical" evidence="19">
    <location>
        <begin position="75"/>
        <end position="95"/>
    </location>
</feature>
<dbReference type="GO" id="GO:0005886">
    <property type="term" value="C:plasma membrane"/>
    <property type="evidence" value="ECO:0007669"/>
    <property type="project" value="UniProtKB-SubCell"/>
</dbReference>
<evidence type="ECO:0000313" key="21">
    <source>
        <dbReference type="EMBL" id="PTX08906.1"/>
    </source>
</evidence>
<dbReference type="InterPro" id="IPR000374">
    <property type="entry name" value="PC_trans"/>
</dbReference>
<evidence type="ECO:0000256" key="12">
    <source>
        <dbReference type="ARBA" id="ARBA00022695"/>
    </source>
</evidence>